<dbReference type="Gene3D" id="3.90.440.10">
    <property type="entry name" value="Nitric Oxide Synthase,Heme Domain,Chain A domain 2"/>
    <property type="match status" value="1"/>
</dbReference>
<dbReference type="CDD" id="cd00051">
    <property type="entry name" value="EFh"/>
    <property type="match status" value="1"/>
</dbReference>
<evidence type="ECO:0000256" key="10">
    <source>
        <dbReference type="ARBA" id="ARBA00023002"/>
    </source>
</evidence>
<proteinExistence type="predicted"/>
<dbReference type="Gene3D" id="3.40.50.360">
    <property type="match status" value="1"/>
</dbReference>
<comment type="caution">
    <text evidence="16">The sequence shown here is derived from an EMBL/GenBank/DDBJ whole genome shotgun (WGS) entry which is preliminary data.</text>
</comment>
<comment type="cofactor">
    <cofactor evidence="1">
        <name>FMN</name>
        <dbReference type="ChEBI" id="CHEBI:58210"/>
    </cofactor>
</comment>
<keyword evidence="7" id="KW-0479">Metal-binding</keyword>
<evidence type="ECO:0000256" key="12">
    <source>
        <dbReference type="SAM" id="MobiDB-lite"/>
    </source>
</evidence>
<feature type="domain" description="EF-hand" evidence="13">
    <location>
        <begin position="434"/>
        <end position="469"/>
    </location>
</feature>
<protein>
    <recommendedName>
        <fullName evidence="3">Ferredoxin--NADP reductase</fullName>
    </recommendedName>
</protein>
<evidence type="ECO:0000256" key="9">
    <source>
        <dbReference type="ARBA" id="ARBA00022857"/>
    </source>
</evidence>
<dbReference type="InterPro" id="IPR017927">
    <property type="entry name" value="FAD-bd_FR_type"/>
</dbReference>
<dbReference type="PRINTS" id="PR00369">
    <property type="entry name" value="FLAVODOXIN"/>
</dbReference>
<organism evidence="16 17">
    <name type="scientific">Plectonema radiosum NIES-515</name>
    <dbReference type="NCBI Taxonomy" id="2986073"/>
    <lineage>
        <taxon>Bacteria</taxon>
        <taxon>Bacillati</taxon>
        <taxon>Cyanobacteriota</taxon>
        <taxon>Cyanophyceae</taxon>
        <taxon>Oscillatoriophycideae</taxon>
        <taxon>Oscillatoriales</taxon>
        <taxon>Microcoleaceae</taxon>
        <taxon>Plectonema</taxon>
    </lineage>
</organism>
<dbReference type="InterPro" id="IPR003097">
    <property type="entry name" value="CysJ-like_FAD-binding"/>
</dbReference>
<dbReference type="Proteomes" id="UP001526143">
    <property type="component" value="Unassembled WGS sequence"/>
</dbReference>
<evidence type="ECO:0000259" key="13">
    <source>
        <dbReference type="PROSITE" id="PS50222"/>
    </source>
</evidence>
<dbReference type="Pfam" id="PF00258">
    <property type="entry name" value="Flavodoxin_1"/>
    <property type="match status" value="1"/>
</dbReference>
<accession>A0ABT3AV89</accession>
<dbReference type="InterPro" id="IPR044943">
    <property type="entry name" value="NOS_dom_1"/>
</dbReference>
<dbReference type="InterPro" id="IPR036119">
    <property type="entry name" value="NOS_N_sf"/>
</dbReference>
<evidence type="ECO:0000256" key="5">
    <source>
        <dbReference type="ARBA" id="ARBA00022630"/>
    </source>
</evidence>
<dbReference type="Pfam" id="PF13499">
    <property type="entry name" value="EF-hand_7"/>
    <property type="match status" value="1"/>
</dbReference>
<name>A0ABT3AV89_9CYAN</name>
<dbReference type="InterPro" id="IPR018247">
    <property type="entry name" value="EF_Hand_1_Ca_BS"/>
</dbReference>
<dbReference type="InterPro" id="IPR001433">
    <property type="entry name" value="OxRdtase_FAD/NAD-bd"/>
</dbReference>
<dbReference type="PROSITE" id="PS00018">
    <property type="entry name" value="EF_HAND_1"/>
    <property type="match status" value="2"/>
</dbReference>
<dbReference type="Gene3D" id="1.10.490.10">
    <property type="entry name" value="Globins"/>
    <property type="match status" value="1"/>
</dbReference>
<dbReference type="PANTHER" id="PTHR43410:SF1">
    <property type="entry name" value="NITRIC OXIDE SYNTHASE"/>
    <property type="match status" value="1"/>
</dbReference>
<dbReference type="InterPro" id="IPR001094">
    <property type="entry name" value="Flavdoxin-like"/>
</dbReference>
<dbReference type="InterPro" id="IPR004030">
    <property type="entry name" value="NOS_N"/>
</dbReference>
<evidence type="ECO:0000256" key="7">
    <source>
        <dbReference type="ARBA" id="ARBA00022723"/>
    </source>
</evidence>
<keyword evidence="6" id="KW-0288">FMN</keyword>
<dbReference type="Gene3D" id="3.40.50.80">
    <property type="entry name" value="Nucleotide-binding domain of ferredoxin-NADP reductase (FNR) module"/>
    <property type="match status" value="1"/>
</dbReference>
<evidence type="ECO:0000256" key="11">
    <source>
        <dbReference type="ARBA" id="ARBA00023004"/>
    </source>
</evidence>
<evidence type="ECO:0000256" key="1">
    <source>
        <dbReference type="ARBA" id="ARBA00001917"/>
    </source>
</evidence>
<dbReference type="Pfam" id="PF00667">
    <property type="entry name" value="FAD_binding_1"/>
    <property type="match status" value="1"/>
</dbReference>
<keyword evidence="4" id="KW-0349">Heme</keyword>
<dbReference type="PROSITE" id="PS51384">
    <property type="entry name" value="FAD_FR"/>
    <property type="match status" value="1"/>
</dbReference>
<reference evidence="16 17" key="1">
    <citation type="submission" date="2022-10" db="EMBL/GenBank/DDBJ databases">
        <title>Identification of biosynthetic pathway for the production of the potent trypsin inhibitor radiosumin.</title>
        <authorList>
            <person name="Fewer D.P."/>
            <person name="Delbaje E."/>
            <person name="Ouyang X."/>
            <person name="Agostino P.D."/>
            <person name="Wahlsten M."/>
            <person name="Jokela J."/>
            <person name="Permi P."/>
            <person name="Haapaniemi E."/>
            <person name="Koistinen H."/>
        </authorList>
    </citation>
    <scope>NUCLEOTIDE SEQUENCE [LARGE SCALE GENOMIC DNA]</scope>
    <source>
        <strain evidence="16 17">NIES-515</strain>
    </source>
</reference>
<dbReference type="InterPro" id="IPR011992">
    <property type="entry name" value="EF-hand-dom_pair"/>
</dbReference>
<dbReference type="Pfam" id="PF00175">
    <property type="entry name" value="NAD_binding_1"/>
    <property type="match status" value="1"/>
</dbReference>
<dbReference type="InterPro" id="IPR044940">
    <property type="entry name" value="NOS_dom_2"/>
</dbReference>
<keyword evidence="11" id="KW-0408">Iron</keyword>
<keyword evidence="9" id="KW-0521">NADP</keyword>
<evidence type="ECO:0000256" key="3">
    <source>
        <dbReference type="ARBA" id="ARBA00013903"/>
    </source>
</evidence>
<dbReference type="RefSeq" id="WP_263744451.1">
    <property type="nucleotide sequence ID" value="NZ_JAOWRF010000083.1"/>
</dbReference>
<evidence type="ECO:0000313" key="16">
    <source>
        <dbReference type="EMBL" id="MCV3212950.1"/>
    </source>
</evidence>
<feature type="domain" description="FAD-binding FR-type" evidence="15">
    <location>
        <begin position="1091"/>
        <end position="1339"/>
    </location>
</feature>
<dbReference type="Gene3D" id="1.10.238.10">
    <property type="entry name" value="EF-hand"/>
    <property type="match status" value="1"/>
</dbReference>
<dbReference type="SUPFAM" id="SSF52343">
    <property type="entry name" value="Ferredoxin reductase-like, C-terminal NADP-linked domain"/>
    <property type="match status" value="1"/>
</dbReference>
<dbReference type="PANTHER" id="PTHR43410">
    <property type="entry name" value="NITRIC OXIDE SYNTHASE OXYGENASE"/>
    <property type="match status" value="1"/>
</dbReference>
<evidence type="ECO:0000256" key="2">
    <source>
        <dbReference type="ARBA" id="ARBA00001974"/>
    </source>
</evidence>
<dbReference type="Gene3D" id="1.20.990.10">
    <property type="entry name" value="NADPH-cytochrome p450 Reductase, Chain A, domain 3"/>
    <property type="match status" value="1"/>
</dbReference>
<dbReference type="InterPro" id="IPR017938">
    <property type="entry name" value="Riboflavin_synthase-like_b-brl"/>
</dbReference>
<dbReference type="Pfam" id="PF02898">
    <property type="entry name" value="NO_synthase"/>
    <property type="match status" value="1"/>
</dbReference>
<dbReference type="PRINTS" id="PR00371">
    <property type="entry name" value="FPNCR"/>
</dbReference>
<dbReference type="Gene3D" id="2.40.30.10">
    <property type="entry name" value="Translation factors"/>
    <property type="match status" value="1"/>
</dbReference>
<sequence length="1540" mass="175250">MNYNQRIIHLTEVSVSDFPVSNDYKYKCHVQVVSEEGQSLLEKDLLNRTQPSWLMDLKNKGDCTIAITLRYREGDITQRWQDAGTVTFATQECLNGERSAELEFPITTWNQAPQLKLKTRLTQSSSEGSSSTLTILGNQNGTRPTHSKGTEIEGEFEMPESVFLSPPEEVIVKDSWNKLRAWKELQMEKFLKRLLLEEPELEYIFGEAINSMSDFFFELFDCCVHQLQPETQNVIGEPLMGVPPEKGDSFDTVEDYGALFADIGMRPQHWLKARQVWMWMLPSISYLEEYDHQDLAKGGNSALYRFFNTYVIVPMVEAIRRYEEAMLPEVRQRMADSLTVLKDNQQQIGKAFFQTLFEKYPFILPIFGRTNMDYLSLNLFQVLEFLVHRFDGGSRDQLIQDMRVYIFNSIDINGSGTISIEELIDFSHQSGLRLSLSELKALFIRVDVDGSGEIDFEEFEELILQQLGAQVNSFDDIPSCAYPAIADNLLVMLSKYVPDFTPELRQGWQTLIARAINVIKLPKLNEERLLKKAKQYLELIATEQAWEAEDKARRWAEIQEEVRATGTYTHTYEEVAYGAQVAWRNASKCVGRIQWNNMVVRDRRHVTDPDEIFRELKEHLQYATNDGNLQITMTVFRPKHPKERWGPRIWNPQLARYAAYEQPNGSIMGDPANLDLTKAIMKLGWQPSEPRTDYDILPLVIEAPGMEPKMYHWDRDEILEVEIEHPTIPEFKSLGLRWYAVPAISNFSMHVGGINYGCIPFNGWYMGTEIMRDFLDEYRYNKMEDIAKVLKLDSSSEQTLWRDRVALELNVAILYSFQKAKVTMVDHQSASRQFLAHDLREKKAGRECPGDWGWVVPASGGSACPVWHHQMRDFYLEPAYHHAADRWAVEDGIDLEKFSTLTDEDENKQDRILILYASETGTAEGFARKAARQLQRFRPKVMALDEYNTDTLASEKLILIVTSTFGNGEISGNGKKFLDWLKQQPAGSLDGLNYSVLGIGSSIYDHFCAAGISVDKALAKVGGNCIVPLHKGDEIKGQADTFKQWLGLVCRVLGEDATSADATAATAPKLNVTFLSETEAANVSPVEVSKDRGVEVSVLANNELLKEVIPGSRSTRYVVFDISDTDLEYETGDHVAVYPCNPAELVNRLCDRLSVSPNTYFTARYLMPDGTELEEKPPVTVPTTIGQVLSQDLDLALREPFNELLTYLYSVAQNPQDKQRLEIWLEILRQGDDHPDSITLKKTITDNFMSVVDLFNEFPSAQITLEVLLELLPKQKPRLYSISSCAPLHPQHIQITVGVLQVKTDALQTRQGLCSNYLAGLEPGAKVRISVRTSSFRPPTDPLAPMLMVGPGTGVAPLIAFLHYREALLQQETQLGDACLYFGCRDRNDLLYGEQLVSWQNQGVLSELEVAFSRLTDKKVYVQSLMQEKAQEVWRILSHPQCHYYVCGDAKMADNVFEVFMAIAKTQGGLSNTEAVNFFDKMKLEKRFFSDVWGVVLNFKQAIKEIQHDNYSKAEKWLERVHESADGQAPVEKELQMPTI</sequence>
<keyword evidence="10" id="KW-0560">Oxidoreductase</keyword>
<dbReference type="InterPro" id="IPR044944">
    <property type="entry name" value="NOS_dom_3"/>
</dbReference>
<dbReference type="SUPFAM" id="SSF63380">
    <property type="entry name" value="Riboflavin synthase domain-like"/>
    <property type="match status" value="1"/>
</dbReference>
<feature type="domain" description="Flavodoxin-like" evidence="14">
    <location>
        <begin position="912"/>
        <end position="1050"/>
    </location>
</feature>
<dbReference type="InterPro" id="IPR050607">
    <property type="entry name" value="NOS"/>
</dbReference>
<dbReference type="InterPro" id="IPR001709">
    <property type="entry name" value="Flavoprot_Pyr_Nucl_cyt_Rdtase"/>
</dbReference>
<dbReference type="Gene3D" id="3.90.340.10">
    <property type="entry name" value="Nitric Oxide Synthase, Chain A, domain 1"/>
    <property type="match status" value="1"/>
</dbReference>
<dbReference type="InterPro" id="IPR023173">
    <property type="entry name" value="NADPH_Cyt_P450_Rdtase_alpha"/>
</dbReference>
<feature type="region of interest" description="Disordered" evidence="12">
    <location>
        <begin position="121"/>
        <end position="148"/>
    </location>
</feature>
<dbReference type="EMBL" id="JAOWRF010000083">
    <property type="protein sequence ID" value="MCV3212950.1"/>
    <property type="molecule type" value="Genomic_DNA"/>
</dbReference>
<dbReference type="PROSITE" id="PS50222">
    <property type="entry name" value="EF_HAND_2"/>
    <property type="match status" value="2"/>
</dbReference>
<feature type="compositionally biased region" description="Polar residues" evidence="12">
    <location>
        <begin position="132"/>
        <end position="144"/>
    </location>
</feature>
<dbReference type="InterPro" id="IPR029039">
    <property type="entry name" value="Flavoprotein-like_sf"/>
</dbReference>
<gene>
    <name evidence="16" type="ORF">OGM63_05310</name>
</gene>
<comment type="cofactor">
    <cofactor evidence="2">
        <name>FAD</name>
        <dbReference type="ChEBI" id="CHEBI:57692"/>
    </cofactor>
</comment>
<dbReference type="InterPro" id="IPR008254">
    <property type="entry name" value="Flavodoxin/NO_synth"/>
</dbReference>
<keyword evidence="5" id="KW-0285">Flavoprotein</keyword>
<evidence type="ECO:0000259" key="14">
    <source>
        <dbReference type="PROSITE" id="PS50902"/>
    </source>
</evidence>
<dbReference type="SMART" id="SM00054">
    <property type="entry name" value="EFh"/>
    <property type="match status" value="2"/>
</dbReference>
<keyword evidence="8" id="KW-0274">FAD</keyword>
<dbReference type="InterPro" id="IPR039261">
    <property type="entry name" value="FNR_nucleotide-bd"/>
</dbReference>
<dbReference type="InterPro" id="IPR002048">
    <property type="entry name" value="EF_hand_dom"/>
</dbReference>
<evidence type="ECO:0000256" key="8">
    <source>
        <dbReference type="ARBA" id="ARBA00022827"/>
    </source>
</evidence>
<evidence type="ECO:0000259" key="15">
    <source>
        <dbReference type="PROSITE" id="PS51384"/>
    </source>
</evidence>
<feature type="domain" description="EF-hand" evidence="13">
    <location>
        <begin position="406"/>
        <end position="433"/>
    </location>
</feature>
<evidence type="ECO:0000256" key="6">
    <source>
        <dbReference type="ARBA" id="ARBA00022643"/>
    </source>
</evidence>
<dbReference type="SUPFAM" id="SSF56512">
    <property type="entry name" value="Nitric oxide (NO) synthase oxygenase domain"/>
    <property type="match status" value="1"/>
</dbReference>
<dbReference type="Gene3D" id="3.90.1230.10">
    <property type="entry name" value="Nitric Oxide Synthase, Chain A, domain 3"/>
    <property type="match status" value="1"/>
</dbReference>
<dbReference type="PROSITE" id="PS50902">
    <property type="entry name" value="FLAVODOXIN_LIKE"/>
    <property type="match status" value="1"/>
</dbReference>
<evidence type="ECO:0000313" key="17">
    <source>
        <dbReference type="Proteomes" id="UP001526143"/>
    </source>
</evidence>
<dbReference type="InterPro" id="IPR012292">
    <property type="entry name" value="Globin/Proto"/>
</dbReference>
<dbReference type="SUPFAM" id="SSF52218">
    <property type="entry name" value="Flavoproteins"/>
    <property type="match status" value="1"/>
</dbReference>
<keyword evidence="17" id="KW-1185">Reference proteome</keyword>
<evidence type="ECO:0000256" key="4">
    <source>
        <dbReference type="ARBA" id="ARBA00022617"/>
    </source>
</evidence>
<dbReference type="SUPFAM" id="SSF47473">
    <property type="entry name" value="EF-hand"/>
    <property type="match status" value="1"/>
</dbReference>